<feature type="region of interest" description="Disordered" evidence="1">
    <location>
        <begin position="404"/>
        <end position="456"/>
    </location>
</feature>
<keyword evidence="2" id="KW-1133">Transmembrane helix</keyword>
<evidence type="ECO:0000256" key="1">
    <source>
        <dbReference type="SAM" id="MobiDB-lite"/>
    </source>
</evidence>
<gene>
    <name evidence="4" type="ORF">WJX68_07715</name>
</gene>
<sequence>MANGKPKRGARFRSGVIGLLIFVAAGFFLYVALNAQKGLPFAQHEFRTAAVTDTGDLAVGNDVRVGQVRVGRVDDITLADGVPQVRMQLDDAATKVFKDGSAAVTGRSGLGQQYLDLDIGHEQSGVLGEDEVLPVQRSRGAVQLLDLAGVFDPATQDGTRSALQQLGDGAAGHGQDLHDVAEAGPQILPSLGTTARSLSVDGGRDLTSMLQSLESLSSRFQGREQEISSLVGRLDTTFAAINADKGAALGDTLDIAPEALPDTRTALEDLQQPLASTTSAMTQLQTGARSLGDATPDLRGVLVEAPRPLDKLPGVSDSAQPALGSLTDAVADARPVAPKLTQGVGFANTPLQVLAPYAPEIAQWFTNASSGLSDGDAAGHHLRFTLMLRPESFSGAAGIADPLRGTDAYPAPGQAPNDATLGLVPAPGESNRTPQEQPGQGDSAAGGGPGALLGGN</sequence>
<feature type="domain" description="Mce/MlaD" evidence="3">
    <location>
        <begin position="48"/>
        <end position="118"/>
    </location>
</feature>
<dbReference type="EMBL" id="JBBJUP010000005">
    <property type="protein sequence ID" value="MEJ8278813.1"/>
    <property type="molecule type" value="Genomic_DNA"/>
</dbReference>
<dbReference type="PANTHER" id="PTHR33371:SF4">
    <property type="entry name" value="INTERMEMBRANE PHOSPHOLIPID TRANSPORT SYSTEM BINDING PROTEIN MLAD"/>
    <property type="match status" value="1"/>
</dbReference>
<dbReference type="PANTHER" id="PTHR33371">
    <property type="entry name" value="INTERMEMBRANE PHOSPHOLIPID TRANSPORT SYSTEM BINDING PROTEIN MLAD-RELATED"/>
    <property type="match status" value="1"/>
</dbReference>
<keyword evidence="2" id="KW-0472">Membrane</keyword>
<reference evidence="4 5" key="1">
    <citation type="submission" date="2024-03" db="EMBL/GenBank/DDBJ databases">
        <title>Draft genome sequence of Pseudonocardia sp. DW16-2.</title>
        <authorList>
            <person name="Duangmal K."/>
        </authorList>
    </citation>
    <scope>NUCLEOTIDE SEQUENCE [LARGE SCALE GENOMIC DNA]</scope>
    <source>
        <strain evidence="4 5">DW16-2</strain>
    </source>
</reference>
<evidence type="ECO:0000256" key="2">
    <source>
        <dbReference type="SAM" id="Phobius"/>
    </source>
</evidence>
<keyword evidence="5" id="KW-1185">Reference proteome</keyword>
<dbReference type="RefSeq" id="WP_340287462.1">
    <property type="nucleotide sequence ID" value="NZ_JBBJUP010000005.1"/>
</dbReference>
<feature type="transmembrane region" description="Helical" evidence="2">
    <location>
        <begin position="12"/>
        <end position="33"/>
    </location>
</feature>
<evidence type="ECO:0000259" key="3">
    <source>
        <dbReference type="Pfam" id="PF02470"/>
    </source>
</evidence>
<keyword evidence="2" id="KW-0812">Transmembrane</keyword>
<name>A0ABU8T4D7_9PSEU</name>
<protein>
    <submittedName>
        <fullName evidence="4">MlaD family protein</fullName>
    </submittedName>
</protein>
<dbReference type="Proteomes" id="UP001364211">
    <property type="component" value="Unassembled WGS sequence"/>
</dbReference>
<organism evidence="4 5">
    <name type="scientific">Pseudonocardia spirodelae</name>
    <dbReference type="NCBI Taxonomy" id="3133431"/>
    <lineage>
        <taxon>Bacteria</taxon>
        <taxon>Bacillati</taxon>
        <taxon>Actinomycetota</taxon>
        <taxon>Actinomycetes</taxon>
        <taxon>Pseudonocardiales</taxon>
        <taxon>Pseudonocardiaceae</taxon>
        <taxon>Pseudonocardia</taxon>
    </lineage>
</organism>
<accession>A0ABU8T4D7</accession>
<evidence type="ECO:0000313" key="4">
    <source>
        <dbReference type="EMBL" id="MEJ8278813.1"/>
    </source>
</evidence>
<proteinExistence type="predicted"/>
<evidence type="ECO:0000313" key="5">
    <source>
        <dbReference type="Proteomes" id="UP001364211"/>
    </source>
</evidence>
<feature type="compositionally biased region" description="Gly residues" evidence="1">
    <location>
        <begin position="444"/>
        <end position="456"/>
    </location>
</feature>
<comment type="caution">
    <text evidence="4">The sequence shown here is derived from an EMBL/GenBank/DDBJ whole genome shotgun (WGS) entry which is preliminary data.</text>
</comment>
<dbReference type="Pfam" id="PF02470">
    <property type="entry name" value="MlaD"/>
    <property type="match status" value="1"/>
</dbReference>
<dbReference type="InterPro" id="IPR052336">
    <property type="entry name" value="MlaD_Phospholipid_Transporter"/>
</dbReference>
<dbReference type="InterPro" id="IPR003399">
    <property type="entry name" value="Mce/MlaD"/>
</dbReference>